<feature type="compositionally biased region" description="Polar residues" evidence="1">
    <location>
        <begin position="55"/>
        <end position="73"/>
    </location>
</feature>
<dbReference type="Proteomes" id="UP000002748">
    <property type="component" value="Unassembled WGS sequence"/>
</dbReference>
<name>J5Q9F4_TRIAS</name>
<dbReference type="HOGENOM" id="CLU_2414869_0_0_1"/>
<dbReference type="EMBL" id="ALBS01000303">
    <property type="protein sequence ID" value="EJT46183.1"/>
    <property type="molecule type" value="Genomic_DNA"/>
</dbReference>
<accession>J5Q9F4</accession>
<dbReference type="AlphaFoldDB" id="J5Q9F4"/>
<dbReference type="KEGG" id="tasa:A1Q1_05304"/>
<dbReference type="RefSeq" id="XP_014177511.1">
    <property type="nucleotide sequence ID" value="XM_014322036.1"/>
</dbReference>
<comment type="caution">
    <text evidence="2">The sequence shown here is derived from an EMBL/GenBank/DDBJ whole genome shotgun (WGS) entry which is preliminary data.</text>
</comment>
<organism evidence="2 3">
    <name type="scientific">Trichosporon asahii var. asahii (strain ATCC 90039 / CBS 2479 / JCM 2466 / KCTC 7840 / NBRC 103889/ NCYC 2677 / UAMH 7654)</name>
    <name type="common">Yeast</name>
    <dbReference type="NCBI Taxonomy" id="1186058"/>
    <lineage>
        <taxon>Eukaryota</taxon>
        <taxon>Fungi</taxon>
        <taxon>Dikarya</taxon>
        <taxon>Basidiomycota</taxon>
        <taxon>Agaricomycotina</taxon>
        <taxon>Tremellomycetes</taxon>
        <taxon>Trichosporonales</taxon>
        <taxon>Trichosporonaceae</taxon>
        <taxon>Trichosporon</taxon>
    </lineage>
</organism>
<dbReference type="GeneID" id="25988816"/>
<evidence type="ECO:0000313" key="2">
    <source>
        <dbReference type="EMBL" id="EJT46183.1"/>
    </source>
</evidence>
<evidence type="ECO:0000256" key="1">
    <source>
        <dbReference type="SAM" id="MobiDB-lite"/>
    </source>
</evidence>
<proteinExistence type="predicted"/>
<sequence length="92" mass="9582">MIRSQGTAGCLKDPETFPDQTREQVSLLVWGSGLARSCTSAFYAFGAFPVDATPWRTSSTALTPGTPSTTSTRLRAGDPVGPEAMGGTPSKS</sequence>
<reference evidence="2 3" key="1">
    <citation type="journal article" date="2012" name="Eukaryot. Cell">
        <title>Draft genome sequence of CBS 2479, the standard type strain of Trichosporon asahii.</title>
        <authorList>
            <person name="Yang R.Y."/>
            <person name="Li H.T."/>
            <person name="Zhu H."/>
            <person name="Zhou G.P."/>
            <person name="Wang M."/>
            <person name="Wang L."/>
        </authorList>
    </citation>
    <scope>NUCLEOTIDE SEQUENCE [LARGE SCALE GENOMIC DNA]</scope>
    <source>
        <strain evidence="3">ATCC 90039 / CBS 2479 / JCM 2466 / KCTC 7840 / NCYC 2677 / UAMH 7654</strain>
    </source>
</reference>
<protein>
    <submittedName>
        <fullName evidence="2">Uncharacterized protein</fullName>
    </submittedName>
</protein>
<feature type="region of interest" description="Disordered" evidence="1">
    <location>
        <begin position="55"/>
        <end position="92"/>
    </location>
</feature>
<dbReference type="VEuPathDB" id="FungiDB:A1Q1_05304"/>
<evidence type="ECO:0000313" key="3">
    <source>
        <dbReference type="Proteomes" id="UP000002748"/>
    </source>
</evidence>
<gene>
    <name evidence="2" type="ORF">A1Q1_05304</name>
</gene>